<dbReference type="AlphaFoldDB" id="A0A317DGM7"/>
<gene>
    <name evidence="1" type="ORF">DKT69_18940</name>
</gene>
<dbReference type="EMBL" id="QGKS01000253">
    <property type="protein sequence ID" value="PWR13918.1"/>
    <property type="molecule type" value="Genomic_DNA"/>
</dbReference>
<evidence type="ECO:0000313" key="1">
    <source>
        <dbReference type="EMBL" id="PWR13918.1"/>
    </source>
</evidence>
<organism evidence="1 2">
    <name type="scientific">Micromonospora sicca</name>
    <dbReference type="NCBI Taxonomy" id="2202420"/>
    <lineage>
        <taxon>Bacteria</taxon>
        <taxon>Bacillati</taxon>
        <taxon>Actinomycetota</taxon>
        <taxon>Actinomycetes</taxon>
        <taxon>Micromonosporales</taxon>
        <taxon>Micromonosporaceae</taxon>
        <taxon>Micromonospora</taxon>
    </lineage>
</organism>
<protein>
    <submittedName>
        <fullName evidence="1">Uncharacterized protein</fullName>
    </submittedName>
</protein>
<comment type="caution">
    <text evidence="1">The sequence shown here is derived from an EMBL/GenBank/DDBJ whole genome shotgun (WGS) entry which is preliminary data.</text>
</comment>
<proteinExistence type="predicted"/>
<evidence type="ECO:0000313" key="2">
    <source>
        <dbReference type="Proteomes" id="UP000246050"/>
    </source>
</evidence>
<dbReference type="Proteomes" id="UP000246050">
    <property type="component" value="Unassembled WGS sequence"/>
</dbReference>
<sequence>MGGPWGDTPHMRVCLEPIGLGESGPDLGCERERGVGLGVSIKADGETGIDTDTGMAGHTAVIVV</sequence>
<reference evidence="1 2" key="1">
    <citation type="submission" date="2018-05" db="EMBL/GenBank/DDBJ databases">
        <title>Micromonosporas from Atacama Desert.</title>
        <authorList>
            <person name="Carro L."/>
            <person name="Golinska P."/>
            <person name="Klenk H.-P."/>
            <person name="Goodfellow M."/>
        </authorList>
    </citation>
    <scope>NUCLEOTIDE SEQUENCE [LARGE SCALE GENOMIC DNA]</scope>
    <source>
        <strain evidence="1 2">4G51</strain>
    </source>
</reference>
<accession>A0A317DGM7</accession>
<name>A0A317DGM7_9ACTN</name>